<evidence type="ECO:0000313" key="6">
    <source>
        <dbReference type="EMBL" id="MBC5728825.1"/>
    </source>
</evidence>
<dbReference type="InterPro" id="IPR036421">
    <property type="entry name" value="Fe_dep_repressor_sf"/>
</dbReference>
<evidence type="ECO:0000256" key="4">
    <source>
        <dbReference type="ARBA" id="ARBA00023163"/>
    </source>
</evidence>
<dbReference type="Pfam" id="PF01325">
    <property type="entry name" value="Fe_dep_repress"/>
    <property type="match status" value="1"/>
</dbReference>
<dbReference type="InterPro" id="IPR022687">
    <property type="entry name" value="HTH_DTXR"/>
</dbReference>
<evidence type="ECO:0000256" key="3">
    <source>
        <dbReference type="ARBA" id="ARBA00023125"/>
    </source>
</evidence>
<dbReference type="InterPro" id="IPR050536">
    <property type="entry name" value="DtxR_MntR_Metal-Reg"/>
</dbReference>
<evidence type="ECO:0000256" key="1">
    <source>
        <dbReference type="ARBA" id="ARBA00007871"/>
    </source>
</evidence>
<feature type="domain" description="HTH dtxR-type" evidence="5">
    <location>
        <begin position="1"/>
        <end position="66"/>
    </location>
</feature>
<dbReference type="RefSeq" id="WP_022234129.1">
    <property type="nucleotide sequence ID" value="NZ_JACOPS010000004.1"/>
</dbReference>
<proteinExistence type="inferred from homology"/>
<comment type="similarity">
    <text evidence="1">Belongs to the DtxR/MntR family.</text>
</comment>
<dbReference type="InterPro" id="IPR001367">
    <property type="entry name" value="Fe_dep_repressor"/>
</dbReference>
<dbReference type="SUPFAM" id="SSF46785">
    <property type="entry name" value="Winged helix' DNA-binding domain"/>
    <property type="match status" value="1"/>
</dbReference>
<name>A0ABR7HMV4_9FIRM</name>
<dbReference type="SMART" id="SM00529">
    <property type="entry name" value="HTH_DTXR"/>
    <property type="match status" value="1"/>
</dbReference>
<comment type="caution">
    <text evidence="6">The sequence shown here is derived from an EMBL/GenBank/DDBJ whole genome shotgun (WGS) entry which is preliminary data.</text>
</comment>
<keyword evidence="3" id="KW-0238">DNA-binding</keyword>
<dbReference type="InterPro" id="IPR036390">
    <property type="entry name" value="WH_DNA-bd_sf"/>
</dbReference>
<dbReference type="EMBL" id="JACOPS010000004">
    <property type="protein sequence ID" value="MBC5728825.1"/>
    <property type="molecule type" value="Genomic_DNA"/>
</dbReference>
<dbReference type="Gene3D" id="1.10.10.10">
    <property type="entry name" value="Winged helix-like DNA-binding domain superfamily/Winged helix DNA-binding domain"/>
    <property type="match status" value="1"/>
</dbReference>
<dbReference type="SUPFAM" id="SSF47979">
    <property type="entry name" value="Iron-dependent repressor protein, dimerization domain"/>
    <property type="match status" value="1"/>
</dbReference>
<keyword evidence="4" id="KW-0804">Transcription</keyword>
<protein>
    <submittedName>
        <fullName evidence="6">Metal-dependent transcriptional regulator</fullName>
    </submittedName>
</protein>
<dbReference type="PROSITE" id="PS50944">
    <property type="entry name" value="HTH_DTXR"/>
    <property type="match status" value="1"/>
</dbReference>
<keyword evidence="2" id="KW-0805">Transcription regulation</keyword>
<dbReference type="Proteomes" id="UP000636755">
    <property type="component" value="Unassembled WGS sequence"/>
</dbReference>
<organism evidence="6 7">
    <name type="scientific">Ruminococcus intestinalis</name>
    <dbReference type="NCBI Taxonomy" id="2763066"/>
    <lineage>
        <taxon>Bacteria</taxon>
        <taxon>Bacillati</taxon>
        <taxon>Bacillota</taxon>
        <taxon>Clostridia</taxon>
        <taxon>Eubacteriales</taxon>
        <taxon>Oscillospiraceae</taxon>
        <taxon>Ruminococcus</taxon>
    </lineage>
</organism>
<sequence>MSLSVHKSAEDYLEAILLIKQKRGCVRSIDIVNLLGFSKPSVSVAMKKLRENDYILMDSEGYITLTESGMNIAQKILEKHNYIAELLISLGVSEETAYEDSCKIEHDISEESFMALKKLSGILADKTNN</sequence>
<gene>
    <name evidence="6" type="ORF">H8R91_09910</name>
</gene>
<accession>A0ABR7HMV4</accession>
<keyword evidence="7" id="KW-1185">Reference proteome</keyword>
<dbReference type="Gene3D" id="1.10.60.10">
    <property type="entry name" value="Iron dependent repressor, metal binding and dimerisation domain"/>
    <property type="match status" value="1"/>
</dbReference>
<evidence type="ECO:0000259" key="5">
    <source>
        <dbReference type="PROSITE" id="PS50944"/>
    </source>
</evidence>
<dbReference type="Pfam" id="PF02742">
    <property type="entry name" value="Fe_dep_repr_C"/>
    <property type="match status" value="1"/>
</dbReference>
<dbReference type="InterPro" id="IPR022689">
    <property type="entry name" value="Iron_dep_repressor"/>
</dbReference>
<reference evidence="6 7" key="1">
    <citation type="submission" date="2020-08" db="EMBL/GenBank/DDBJ databases">
        <title>Genome public.</title>
        <authorList>
            <person name="Liu C."/>
            <person name="Sun Q."/>
        </authorList>
    </citation>
    <scope>NUCLEOTIDE SEQUENCE [LARGE SCALE GENOMIC DNA]</scope>
    <source>
        <strain evidence="6 7">NSJ-71</strain>
    </source>
</reference>
<evidence type="ECO:0000313" key="7">
    <source>
        <dbReference type="Proteomes" id="UP000636755"/>
    </source>
</evidence>
<dbReference type="PANTHER" id="PTHR33238:SF7">
    <property type="entry name" value="IRON-DEPENDENT TRANSCRIPTIONAL REGULATOR"/>
    <property type="match status" value="1"/>
</dbReference>
<dbReference type="InterPro" id="IPR036388">
    <property type="entry name" value="WH-like_DNA-bd_sf"/>
</dbReference>
<dbReference type="PANTHER" id="PTHR33238">
    <property type="entry name" value="IRON (METAL) DEPENDENT REPRESSOR, DTXR FAMILY"/>
    <property type="match status" value="1"/>
</dbReference>
<evidence type="ECO:0000256" key="2">
    <source>
        <dbReference type="ARBA" id="ARBA00023015"/>
    </source>
</evidence>